<evidence type="ECO:0000256" key="3">
    <source>
        <dbReference type="ARBA" id="ARBA00022729"/>
    </source>
</evidence>
<feature type="chain" id="PRO_5046622478" evidence="6">
    <location>
        <begin position="22"/>
        <end position="517"/>
    </location>
</feature>
<dbReference type="Pfam" id="PF14322">
    <property type="entry name" value="SusD-like_3"/>
    <property type="match status" value="1"/>
</dbReference>
<dbReference type="Pfam" id="PF07980">
    <property type="entry name" value="SusD_RagB"/>
    <property type="match status" value="1"/>
</dbReference>
<comment type="subcellular location">
    <subcellularLocation>
        <location evidence="1">Cell outer membrane</location>
    </subcellularLocation>
</comment>
<feature type="domain" description="RagB/SusD" evidence="7">
    <location>
        <begin position="343"/>
        <end position="481"/>
    </location>
</feature>
<name>A0ABS1HGL1_9BACT</name>
<evidence type="ECO:0000256" key="6">
    <source>
        <dbReference type="SAM" id="SignalP"/>
    </source>
</evidence>
<gene>
    <name evidence="9" type="ORF">JIV24_05325</name>
</gene>
<feature type="domain" description="SusD-like N-terminal" evidence="8">
    <location>
        <begin position="99"/>
        <end position="226"/>
    </location>
</feature>
<evidence type="ECO:0000256" key="2">
    <source>
        <dbReference type="ARBA" id="ARBA00006275"/>
    </source>
</evidence>
<accession>A0ABS1HGL1</accession>
<dbReference type="EMBL" id="JAENRR010000008">
    <property type="protein sequence ID" value="MBK3516755.1"/>
    <property type="molecule type" value="Genomic_DNA"/>
</dbReference>
<dbReference type="CDD" id="cd08977">
    <property type="entry name" value="SusD"/>
    <property type="match status" value="1"/>
</dbReference>
<evidence type="ECO:0000313" key="9">
    <source>
        <dbReference type="EMBL" id="MBK3516755.1"/>
    </source>
</evidence>
<evidence type="ECO:0000256" key="5">
    <source>
        <dbReference type="ARBA" id="ARBA00023237"/>
    </source>
</evidence>
<dbReference type="Gene3D" id="1.25.40.390">
    <property type="match status" value="1"/>
</dbReference>
<feature type="signal peptide" evidence="6">
    <location>
        <begin position="1"/>
        <end position="21"/>
    </location>
</feature>
<organism evidence="9 10">
    <name type="scientific">Carboxylicivirga marina</name>
    <dbReference type="NCBI Taxonomy" id="2800988"/>
    <lineage>
        <taxon>Bacteria</taxon>
        <taxon>Pseudomonadati</taxon>
        <taxon>Bacteroidota</taxon>
        <taxon>Bacteroidia</taxon>
        <taxon>Marinilabiliales</taxon>
        <taxon>Marinilabiliaceae</taxon>
        <taxon>Carboxylicivirga</taxon>
    </lineage>
</organism>
<reference evidence="9 10" key="1">
    <citation type="submission" date="2021-01" db="EMBL/GenBank/DDBJ databases">
        <title>Carboxyliciviraga sp.nov., isolated from coastal sediments.</title>
        <authorList>
            <person name="Lu D."/>
            <person name="Zhang T."/>
        </authorList>
    </citation>
    <scope>NUCLEOTIDE SEQUENCE [LARGE SCALE GENOMIC DNA]</scope>
    <source>
        <strain evidence="9 10">N1Y132</strain>
    </source>
</reference>
<keyword evidence="3 6" id="KW-0732">Signal</keyword>
<dbReference type="PROSITE" id="PS51257">
    <property type="entry name" value="PROKAR_LIPOPROTEIN"/>
    <property type="match status" value="1"/>
</dbReference>
<keyword evidence="4" id="KW-0472">Membrane</keyword>
<evidence type="ECO:0000256" key="1">
    <source>
        <dbReference type="ARBA" id="ARBA00004442"/>
    </source>
</evidence>
<dbReference type="Proteomes" id="UP000605676">
    <property type="component" value="Unassembled WGS sequence"/>
</dbReference>
<comment type="similarity">
    <text evidence="2">Belongs to the SusD family.</text>
</comment>
<evidence type="ECO:0000259" key="7">
    <source>
        <dbReference type="Pfam" id="PF07980"/>
    </source>
</evidence>
<keyword evidence="10" id="KW-1185">Reference proteome</keyword>
<keyword evidence="5" id="KW-0998">Cell outer membrane</keyword>
<dbReference type="SUPFAM" id="SSF48452">
    <property type="entry name" value="TPR-like"/>
    <property type="match status" value="1"/>
</dbReference>
<sequence>MKKIKYSIFTLLLILAFGACSDSVLDKTPIGQFNSADYLTTEEEAEAAIIGVYDYLQIGYNNYGDWSSIFFVKGLQGDDLNTGGGSSADQPKLQQLNSFTYEYDNPALKDVWHSFYKIVNASNAILNTISPELDNAEQISAEAKFFRAYAYFELVTMWGDVPFYTVNTTEISVDNPRADKTTIYNQIHKDLAEAIAVLPVKDDLAEGLKFRISKGAAQALKGKVYLYQEDYASAHPLLQAVIDDDSYSLTEDYSTIWLKGERAGSESIFEVLYSSKNAHDWGGPWDGTAESNFIVQLCGPRGDNSFNDLDVIGYTNGWGFNVPTGKFGDLLQAEAGAERYTTSTISEAEFVAAGGEVNRSGNNNWDAFEGYIRLKYSTIPSETSEGGVKEVNWNTPFKLIRLSDVMLMAAEAYNRDGMDAQAVPLIRDVRERAGFTDHSAWETLTGDPLFDIIKKERALELAFEGHRFWDLVRWGDATTELGTRGFTAGKNEIFPIPQEEIDLNAGISIEDQNPGYN</sequence>
<evidence type="ECO:0000256" key="4">
    <source>
        <dbReference type="ARBA" id="ARBA00023136"/>
    </source>
</evidence>
<proteinExistence type="inferred from homology"/>
<dbReference type="RefSeq" id="WP_200463986.1">
    <property type="nucleotide sequence ID" value="NZ_JAENRR010000008.1"/>
</dbReference>
<evidence type="ECO:0000259" key="8">
    <source>
        <dbReference type="Pfam" id="PF14322"/>
    </source>
</evidence>
<protein>
    <submittedName>
        <fullName evidence="9">RagB/SusD family nutrient uptake outer membrane protein</fullName>
    </submittedName>
</protein>
<evidence type="ECO:0000313" key="10">
    <source>
        <dbReference type="Proteomes" id="UP000605676"/>
    </source>
</evidence>
<dbReference type="InterPro" id="IPR011990">
    <property type="entry name" value="TPR-like_helical_dom_sf"/>
</dbReference>
<dbReference type="InterPro" id="IPR033985">
    <property type="entry name" value="SusD-like_N"/>
</dbReference>
<comment type="caution">
    <text evidence="9">The sequence shown here is derived from an EMBL/GenBank/DDBJ whole genome shotgun (WGS) entry which is preliminary data.</text>
</comment>
<dbReference type="InterPro" id="IPR012944">
    <property type="entry name" value="SusD_RagB_dom"/>
</dbReference>